<feature type="domain" description="N-acetyltransferase" evidence="1">
    <location>
        <begin position="101"/>
        <end position="235"/>
    </location>
</feature>
<accession>A0ABT2NM97</accession>
<dbReference type="SUPFAM" id="SSF55729">
    <property type="entry name" value="Acyl-CoA N-acyltransferases (Nat)"/>
    <property type="match status" value="1"/>
</dbReference>
<sequence>MIDSLALTDATWPAAARHDVGAFVVREGQGGGQRVSSATASGAWSEADIDRVEACQRGLGQVPLFLIRPGEAALDAALQARGYTLKDPVHLYEAAAHDVAAPTPALSTFAIWPPLAIQRDIWAEDGIGPARIAVMDRARGPKTAILGRVNDRAAGTAFVAIHEGTAMLHALVVVPAERRQGLAAKMMRAAATWSQDHGAERLGVLVTAANAPANALYASLGMRIVGQYHYRIHRT</sequence>
<dbReference type="CDD" id="cd04301">
    <property type="entry name" value="NAT_SF"/>
    <property type="match status" value="1"/>
</dbReference>
<proteinExistence type="predicted"/>
<dbReference type="Proteomes" id="UP001205601">
    <property type="component" value="Unassembled WGS sequence"/>
</dbReference>
<dbReference type="PANTHER" id="PTHR43072">
    <property type="entry name" value="N-ACETYLTRANSFERASE"/>
    <property type="match status" value="1"/>
</dbReference>
<name>A0ABT2NM97_9RHOB</name>
<dbReference type="PROSITE" id="PS51186">
    <property type="entry name" value="GNAT"/>
    <property type="match status" value="1"/>
</dbReference>
<dbReference type="EMBL" id="JAOCQF010000001">
    <property type="protein sequence ID" value="MCT8330052.1"/>
    <property type="molecule type" value="Genomic_DNA"/>
</dbReference>
<dbReference type="Pfam" id="PF00583">
    <property type="entry name" value="Acetyltransf_1"/>
    <property type="match status" value="1"/>
</dbReference>
<evidence type="ECO:0000259" key="1">
    <source>
        <dbReference type="PROSITE" id="PS51186"/>
    </source>
</evidence>
<dbReference type="RefSeq" id="WP_261495689.1">
    <property type="nucleotide sequence ID" value="NZ_JAOCQF010000001.1"/>
</dbReference>
<dbReference type="Gene3D" id="3.40.630.30">
    <property type="match status" value="1"/>
</dbReference>
<evidence type="ECO:0000313" key="3">
    <source>
        <dbReference type="Proteomes" id="UP001205601"/>
    </source>
</evidence>
<gene>
    <name evidence="2" type="ORF">N5I32_11045</name>
</gene>
<comment type="caution">
    <text evidence="2">The sequence shown here is derived from an EMBL/GenBank/DDBJ whole genome shotgun (WGS) entry which is preliminary data.</text>
</comment>
<dbReference type="InterPro" id="IPR016181">
    <property type="entry name" value="Acyl_CoA_acyltransferase"/>
</dbReference>
<organism evidence="2 3">
    <name type="scientific">Albidovulum sediminis</name>
    <dbReference type="NCBI Taxonomy" id="3066345"/>
    <lineage>
        <taxon>Bacteria</taxon>
        <taxon>Pseudomonadati</taxon>
        <taxon>Pseudomonadota</taxon>
        <taxon>Alphaproteobacteria</taxon>
        <taxon>Rhodobacterales</taxon>
        <taxon>Paracoccaceae</taxon>
        <taxon>Albidovulum</taxon>
    </lineage>
</organism>
<protein>
    <submittedName>
        <fullName evidence="2">GNAT family N-acetyltransferase</fullName>
    </submittedName>
</protein>
<evidence type="ECO:0000313" key="2">
    <source>
        <dbReference type="EMBL" id="MCT8330052.1"/>
    </source>
</evidence>
<keyword evidence="3" id="KW-1185">Reference proteome</keyword>
<reference evidence="3" key="1">
    <citation type="submission" date="2023-07" db="EMBL/GenBank/DDBJ databases">
        <title>Defluviimonas sediminis sp. nov., isolated from mangrove sediment.</title>
        <authorList>
            <person name="Liu L."/>
            <person name="Li J."/>
            <person name="Huang Y."/>
            <person name="Pan J."/>
            <person name="Li M."/>
        </authorList>
    </citation>
    <scope>NUCLEOTIDE SEQUENCE [LARGE SCALE GENOMIC DNA]</scope>
    <source>
        <strain evidence="3">FT324</strain>
    </source>
</reference>
<dbReference type="PANTHER" id="PTHR43072:SF60">
    <property type="entry name" value="L-2,4-DIAMINOBUTYRIC ACID ACETYLTRANSFERASE"/>
    <property type="match status" value="1"/>
</dbReference>
<dbReference type="InterPro" id="IPR000182">
    <property type="entry name" value="GNAT_dom"/>
</dbReference>